<dbReference type="EMBL" id="VSRR010033548">
    <property type="protein sequence ID" value="MPC71774.1"/>
    <property type="molecule type" value="Genomic_DNA"/>
</dbReference>
<name>A0A5B7HTI1_PORTR</name>
<gene>
    <name evidence="1" type="ORF">E2C01_066064</name>
</gene>
<dbReference type="Proteomes" id="UP000324222">
    <property type="component" value="Unassembled WGS sequence"/>
</dbReference>
<evidence type="ECO:0000313" key="1">
    <source>
        <dbReference type="EMBL" id="MPC71774.1"/>
    </source>
</evidence>
<evidence type="ECO:0000313" key="2">
    <source>
        <dbReference type="Proteomes" id="UP000324222"/>
    </source>
</evidence>
<comment type="caution">
    <text evidence="1">The sequence shown here is derived from an EMBL/GenBank/DDBJ whole genome shotgun (WGS) entry which is preliminary data.</text>
</comment>
<accession>A0A5B7HTI1</accession>
<sequence length="131" mass="14507">MLLHTATRGPDVWLPGRDMETRGDTRRHCWVLGGYGGTLGHMLRDFLRAITAKECMSTCIFPVRSLFCNLIVTGHQPSLRFISGALTLELLRVCSSITTTGRMSECVCASFSIGACTLKRPRCRDADLKLT</sequence>
<proteinExistence type="predicted"/>
<protein>
    <submittedName>
        <fullName evidence="1">Uncharacterized protein</fullName>
    </submittedName>
</protein>
<keyword evidence="2" id="KW-1185">Reference proteome</keyword>
<reference evidence="1 2" key="1">
    <citation type="submission" date="2019-05" db="EMBL/GenBank/DDBJ databases">
        <title>Another draft genome of Portunus trituberculatus and its Hox gene families provides insights of decapod evolution.</title>
        <authorList>
            <person name="Jeong J.-H."/>
            <person name="Song I."/>
            <person name="Kim S."/>
            <person name="Choi T."/>
            <person name="Kim D."/>
            <person name="Ryu S."/>
            <person name="Kim W."/>
        </authorList>
    </citation>
    <scope>NUCLEOTIDE SEQUENCE [LARGE SCALE GENOMIC DNA]</scope>
    <source>
        <tissue evidence="1">Muscle</tissue>
    </source>
</reference>
<organism evidence="1 2">
    <name type="scientific">Portunus trituberculatus</name>
    <name type="common">Swimming crab</name>
    <name type="synonym">Neptunus trituberculatus</name>
    <dbReference type="NCBI Taxonomy" id="210409"/>
    <lineage>
        <taxon>Eukaryota</taxon>
        <taxon>Metazoa</taxon>
        <taxon>Ecdysozoa</taxon>
        <taxon>Arthropoda</taxon>
        <taxon>Crustacea</taxon>
        <taxon>Multicrustacea</taxon>
        <taxon>Malacostraca</taxon>
        <taxon>Eumalacostraca</taxon>
        <taxon>Eucarida</taxon>
        <taxon>Decapoda</taxon>
        <taxon>Pleocyemata</taxon>
        <taxon>Brachyura</taxon>
        <taxon>Eubrachyura</taxon>
        <taxon>Portunoidea</taxon>
        <taxon>Portunidae</taxon>
        <taxon>Portuninae</taxon>
        <taxon>Portunus</taxon>
    </lineage>
</organism>
<dbReference type="AlphaFoldDB" id="A0A5B7HTI1"/>